<accession>A0A495J5Q4</accession>
<dbReference type="SUPFAM" id="SSF54909">
    <property type="entry name" value="Dimeric alpha+beta barrel"/>
    <property type="match status" value="1"/>
</dbReference>
<dbReference type="InterPro" id="IPR008000">
    <property type="entry name" value="Rham/fucose_mutarotase"/>
</dbReference>
<dbReference type="RefSeq" id="WP_121199868.1">
    <property type="nucleotide sequence ID" value="NZ_RBKU01000001.1"/>
</dbReference>
<dbReference type="OrthoDB" id="1430580at2"/>
<dbReference type="Pfam" id="PF05336">
    <property type="entry name" value="rhaM"/>
    <property type="match status" value="1"/>
</dbReference>
<reference evidence="1 2" key="1">
    <citation type="submission" date="2018-10" db="EMBL/GenBank/DDBJ databases">
        <title>Genomic Encyclopedia of Archaeal and Bacterial Type Strains, Phase II (KMG-II): from individual species to whole genera.</title>
        <authorList>
            <person name="Goeker M."/>
        </authorList>
    </citation>
    <scope>NUCLEOTIDE SEQUENCE [LARGE SCALE GENOMIC DNA]</scope>
    <source>
        <strain evidence="1 2">DSM 18602</strain>
    </source>
</reference>
<gene>
    <name evidence="1" type="ORF">BDD43_4560</name>
</gene>
<organism evidence="1 2">
    <name type="scientific">Mucilaginibacter gracilis</name>
    <dbReference type="NCBI Taxonomy" id="423350"/>
    <lineage>
        <taxon>Bacteria</taxon>
        <taxon>Pseudomonadati</taxon>
        <taxon>Bacteroidota</taxon>
        <taxon>Sphingobacteriia</taxon>
        <taxon>Sphingobacteriales</taxon>
        <taxon>Sphingobacteriaceae</taxon>
        <taxon>Mucilaginibacter</taxon>
    </lineage>
</organism>
<dbReference type="Proteomes" id="UP000268007">
    <property type="component" value="Unassembled WGS sequence"/>
</dbReference>
<comment type="caution">
    <text evidence="1">The sequence shown here is derived from an EMBL/GenBank/DDBJ whole genome shotgun (WGS) entry which is preliminary data.</text>
</comment>
<dbReference type="GO" id="GO:0016857">
    <property type="term" value="F:racemase and epimerase activity, acting on carbohydrates and derivatives"/>
    <property type="evidence" value="ECO:0007669"/>
    <property type="project" value="InterPro"/>
</dbReference>
<sequence>MTIVKIYNNLIIKYLCILLVVLGLLCGSIKSNAQALKKPVVIEIIYQGGATEQDKLLSFCAKQTFIDAHDIYQWKNHFVIYGDGYKRFYEQIKTAFKNCTVKLYQDPFYDFERTNCSTEKKSALRLDNILLTANLVANPKMQQEYLNYHKTQFEKWPQVSQGFCNAKFQRLLVFKNGRQLMLIISIPKGESLDKLNPLTTKNNPRVDEWNKIMSKYQEGIPGTKKGETWVFFKPV</sequence>
<evidence type="ECO:0000313" key="2">
    <source>
        <dbReference type="Proteomes" id="UP000268007"/>
    </source>
</evidence>
<dbReference type="Gene3D" id="3.30.70.100">
    <property type="match status" value="1"/>
</dbReference>
<evidence type="ECO:0000313" key="1">
    <source>
        <dbReference type="EMBL" id="RKR84326.1"/>
    </source>
</evidence>
<dbReference type="PANTHER" id="PTHR43239:SF1">
    <property type="entry name" value="UPF0734 PROTEIN DDB_G0273871_DDB_G0273177"/>
    <property type="match status" value="1"/>
</dbReference>
<dbReference type="EMBL" id="RBKU01000001">
    <property type="protein sequence ID" value="RKR84326.1"/>
    <property type="molecule type" value="Genomic_DNA"/>
</dbReference>
<dbReference type="PANTHER" id="PTHR43239">
    <property type="entry name" value="UPF0734 PROTEIN DDB_G0273871/DDB_G0273177"/>
    <property type="match status" value="1"/>
</dbReference>
<dbReference type="AlphaFoldDB" id="A0A495J5Q4"/>
<dbReference type="InterPro" id="IPR052996">
    <property type="entry name" value="Carb_Metab_Mutarotase"/>
</dbReference>
<dbReference type="InterPro" id="IPR011008">
    <property type="entry name" value="Dimeric_a/b-barrel"/>
</dbReference>
<protein>
    <submittedName>
        <fullName evidence="1">Uncharacterized protein DUF718</fullName>
    </submittedName>
</protein>
<name>A0A495J5Q4_9SPHI</name>
<keyword evidence="2" id="KW-1185">Reference proteome</keyword>
<proteinExistence type="predicted"/>